<evidence type="ECO:0000256" key="2">
    <source>
        <dbReference type="SAM" id="SignalP"/>
    </source>
</evidence>
<dbReference type="CDD" id="cd07012">
    <property type="entry name" value="PBP2_Bug_TTT"/>
    <property type="match status" value="1"/>
</dbReference>
<comment type="similarity">
    <text evidence="1">Belongs to the UPF0065 (bug) family.</text>
</comment>
<evidence type="ECO:0000313" key="4">
    <source>
        <dbReference type="Proteomes" id="UP000282957"/>
    </source>
</evidence>
<sequence>MENKMNLRLSRRRVLALAAFLPPAAPALAQSDGPWPSRPVRLVVPWPAGGPTDTYGRALARELSSQFGQSFVVDNRTGATGTVGIQHVMRAPADGYTLLVPNITAFIGSVVALGDAVQFDPIRDFTPIGIFVESSSILWGHPGLGVNDFEGLLARARDRSKPQIAFGTTGSGSVSEQAVEQIARHFNLDLLKVPYRATAPQVTDLVAGHVQIGSADFPTVGPHFRDGKVLPLIVIGSQRLPELPDVPTTAEYGLTEPDFTVWNGFFAPAGTPPPIVARLRDGLANASRSEPFRAIVNGNGNQGVLQLGSDVTARLERELASRRAHAQLNAVPGG</sequence>
<organism evidence="3 4">
    <name type="scientific">Rhodovarius crocodyli</name>
    <dbReference type="NCBI Taxonomy" id="1979269"/>
    <lineage>
        <taxon>Bacteria</taxon>
        <taxon>Pseudomonadati</taxon>
        <taxon>Pseudomonadota</taxon>
        <taxon>Alphaproteobacteria</taxon>
        <taxon>Acetobacterales</taxon>
        <taxon>Roseomonadaceae</taxon>
        <taxon>Rhodovarius</taxon>
    </lineage>
</organism>
<keyword evidence="4" id="KW-1185">Reference proteome</keyword>
<dbReference type="InterPro" id="IPR005064">
    <property type="entry name" value="BUG"/>
</dbReference>
<evidence type="ECO:0000256" key="1">
    <source>
        <dbReference type="ARBA" id="ARBA00006987"/>
    </source>
</evidence>
<evidence type="ECO:0000313" key="3">
    <source>
        <dbReference type="EMBL" id="RVT91663.1"/>
    </source>
</evidence>
<feature type="signal peptide" evidence="2">
    <location>
        <begin position="1"/>
        <end position="29"/>
    </location>
</feature>
<dbReference type="Gene3D" id="3.40.190.10">
    <property type="entry name" value="Periplasmic binding protein-like II"/>
    <property type="match status" value="1"/>
</dbReference>
<feature type="chain" id="PRO_5019536941" evidence="2">
    <location>
        <begin position="30"/>
        <end position="334"/>
    </location>
</feature>
<dbReference type="EMBL" id="SACL01000010">
    <property type="protein sequence ID" value="RVT91663.1"/>
    <property type="molecule type" value="Genomic_DNA"/>
</dbReference>
<dbReference type="OrthoDB" id="7250567at2"/>
<dbReference type="AlphaFoldDB" id="A0A437M290"/>
<dbReference type="PANTHER" id="PTHR42928">
    <property type="entry name" value="TRICARBOXYLATE-BINDING PROTEIN"/>
    <property type="match status" value="1"/>
</dbReference>
<dbReference type="InterPro" id="IPR042100">
    <property type="entry name" value="Bug_dom1"/>
</dbReference>
<reference evidence="3 4" key="1">
    <citation type="submission" date="2019-01" db="EMBL/GenBank/DDBJ databases">
        <authorList>
            <person name="Chen W.-M."/>
        </authorList>
    </citation>
    <scope>NUCLEOTIDE SEQUENCE [LARGE SCALE GENOMIC DNA]</scope>
    <source>
        <strain evidence="3 4">CCP-6</strain>
    </source>
</reference>
<dbReference type="Proteomes" id="UP000282957">
    <property type="component" value="Unassembled WGS sequence"/>
</dbReference>
<protein>
    <submittedName>
        <fullName evidence="3">Tripartite tricarboxylate transporter substrate binding protein</fullName>
    </submittedName>
</protein>
<dbReference type="SUPFAM" id="SSF53850">
    <property type="entry name" value="Periplasmic binding protein-like II"/>
    <property type="match status" value="1"/>
</dbReference>
<dbReference type="PANTHER" id="PTHR42928:SF5">
    <property type="entry name" value="BLR1237 PROTEIN"/>
    <property type="match status" value="1"/>
</dbReference>
<comment type="caution">
    <text evidence="3">The sequence shown here is derived from an EMBL/GenBank/DDBJ whole genome shotgun (WGS) entry which is preliminary data.</text>
</comment>
<name>A0A437M290_9PROT</name>
<proteinExistence type="inferred from homology"/>
<accession>A0A437M290</accession>
<keyword evidence="2" id="KW-0732">Signal</keyword>
<dbReference type="PIRSF" id="PIRSF017082">
    <property type="entry name" value="YflP"/>
    <property type="match status" value="1"/>
</dbReference>
<dbReference type="Pfam" id="PF03401">
    <property type="entry name" value="TctC"/>
    <property type="match status" value="1"/>
</dbReference>
<gene>
    <name evidence="3" type="ORF">EOD42_22130</name>
</gene>
<dbReference type="Gene3D" id="3.40.190.150">
    <property type="entry name" value="Bordetella uptake gene, domain 1"/>
    <property type="match status" value="1"/>
</dbReference>